<evidence type="ECO:0000256" key="1">
    <source>
        <dbReference type="SAM" id="MobiDB-lite"/>
    </source>
</evidence>
<protein>
    <submittedName>
        <fullName evidence="2">Uncharacterized protein</fullName>
    </submittedName>
</protein>
<feature type="region of interest" description="Disordered" evidence="1">
    <location>
        <begin position="1"/>
        <end position="29"/>
    </location>
</feature>
<gene>
    <name evidence="2" type="ORF">JI435_403570</name>
</gene>
<feature type="region of interest" description="Disordered" evidence="1">
    <location>
        <begin position="43"/>
        <end position="65"/>
    </location>
</feature>
<dbReference type="AlphaFoldDB" id="A0A7U2HZ03"/>
<evidence type="ECO:0000313" key="3">
    <source>
        <dbReference type="Proteomes" id="UP000663193"/>
    </source>
</evidence>
<dbReference type="Proteomes" id="UP000663193">
    <property type="component" value="Chromosome 3"/>
</dbReference>
<evidence type="ECO:0000313" key="2">
    <source>
        <dbReference type="EMBL" id="QRC93297.1"/>
    </source>
</evidence>
<accession>A0A7U2HZ03</accession>
<sequence length="109" mass="12272">MPPRAPESITQRNSAYRTRVHSPRHQRTRSLRQLNQKEMYALKRRSTRAASLPTKRTSATKHDMKTLPTSLIVMICNETLKAPPTGVDKSDGLDSRNVAATCMEGLRVV</sequence>
<feature type="compositionally biased region" description="Basic residues" evidence="1">
    <location>
        <begin position="18"/>
        <end position="29"/>
    </location>
</feature>
<dbReference type="VEuPathDB" id="FungiDB:JI435_403570"/>
<keyword evidence="3" id="KW-1185">Reference proteome</keyword>
<dbReference type="EMBL" id="CP069025">
    <property type="protein sequence ID" value="QRC93297.1"/>
    <property type="molecule type" value="Genomic_DNA"/>
</dbReference>
<organism evidence="2 3">
    <name type="scientific">Phaeosphaeria nodorum (strain SN15 / ATCC MYA-4574 / FGSC 10173)</name>
    <name type="common">Glume blotch fungus</name>
    <name type="synonym">Parastagonospora nodorum</name>
    <dbReference type="NCBI Taxonomy" id="321614"/>
    <lineage>
        <taxon>Eukaryota</taxon>
        <taxon>Fungi</taxon>
        <taxon>Dikarya</taxon>
        <taxon>Ascomycota</taxon>
        <taxon>Pezizomycotina</taxon>
        <taxon>Dothideomycetes</taxon>
        <taxon>Pleosporomycetidae</taxon>
        <taxon>Pleosporales</taxon>
        <taxon>Pleosporineae</taxon>
        <taxon>Phaeosphaeriaceae</taxon>
        <taxon>Parastagonospora</taxon>
    </lineage>
</organism>
<reference evidence="3" key="1">
    <citation type="journal article" date="2021" name="BMC Genomics">
        <title>Chromosome-level genome assembly and manually-curated proteome of model necrotroph Parastagonospora nodorum Sn15 reveals a genome-wide trove of candidate effector homologs, and redundancy of virulence-related functions within an accessory chromosome.</title>
        <authorList>
            <person name="Bertazzoni S."/>
            <person name="Jones D.A.B."/>
            <person name="Phan H.T."/>
            <person name="Tan K.-C."/>
            <person name="Hane J.K."/>
        </authorList>
    </citation>
    <scope>NUCLEOTIDE SEQUENCE [LARGE SCALE GENOMIC DNA]</scope>
    <source>
        <strain evidence="3">SN15 / ATCC MYA-4574 / FGSC 10173)</strain>
    </source>
</reference>
<name>A0A7U2HZ03_PHANO</name>
<proteinExistence type="predicted"/>